<keyword evidence="4" id="KW-0732">Signal</keyword>
<dbReference type="InterPro" id="IPR036574">
    <property type="entry name" value="Scorpion_toxin-like_sf"/>
</dbReference>
<name>A0A6P4HXW4_DROKI</name>
<keyword evidence="2" id="KW-0964">Secreted</keyword>
<evidence type="ECO:0000313" key="6">
    <source>
        <dbReference type="Proteomes" id="UP001652661"/>
    </source>
</evidence>
<feature type="signal peptide" evidence="4">
    <location>
        <begin position="1"/>
        <end position="26"/>
    </location>
</feature>
<dbReference type="Pfam" id="PF00304">
    <property type="entry name" value="Gamma-thionin"/>
    <property type="match status" value="1"/>
</dbReference>
<gene>
    <name evidence="7" type="primary">LOC108073928</name>
</gene>
<protein>
    <submittedName>
        <fullName evidence="7">Drosomycin-like</fullName>
    </submittedName>
</protein>
<dbReference type="SUPFAM" id="SSF57095">
    <property type="entry name" value="Scorpion toxin-like"/>
    <property type="match status" value="1"/>
</dbReference>
<evidence type="ECO:0000313" key="7">
    <source>
        <dbReference type="RefSeq" id="XP_017021217.1"/>
    </source>
</evidence>
<dbReference type="GO" id="GO:0051707">
    <property type="term" value="P:response to other organism"/>
    <property type="evidence" value="ECO:0007669"/>
    <property type="project" value="UniProtKB-ARBA"/>
</dbReference>
<dbReference type="GO" id="GO:0005576">
    <property type="term" value="C:extracellular region"/>
    <property type="evidence" value="ECO:0007669"/>
    <property type="project" value="UniProtKB-SubCell"/>
</dbReference>
<sequence>MVQIKFLYFLFALMALVVLGSQVAEADCLSGKYRGPCAVWDNELCRRICREENRQTGHCSPSLKCWCEGC</sequence>
<organism evidence="6 7">
    <name type="scientific">Drosophila kikkawai</name>
    <name type="common">Fruit fly</name>
    <dbReference type="NCBI Taxonomy" id="30033"/>
    <lineage>
        <taxon>Eukaryota</taxon>
        <taxon>Metazoa</taxon>
        <taxon>Ecdysozoa</taxon>
        <taxon>Arthropoda</taxon>
        <taxon>Hexapoda</taxon>
        <taxon>Insecta</taxon>
        <taxon>Pterygota</taxon>
        <taxon>Neoptera</taxon>
        <taxon>Endopterygota</taxon>
        <taxon>Diptera</taxon>
        <taxon>Brachycera</taxon>
        <taxon>Muscomorpha</taxon>
        <taxon>Ephydroidea</taxon>
        <taxon>Drosophilidae</taxon>
        <taxon>Drosophila</taxon>
        <taxon>Sophophora</taxon>
    </lineage>
</organism>
<keyword evidence="6" id="KW-1185">Reference proteome</keyword>
<dbReference type="AlphaFoldDB" id="A0A6P4HXW4"/>
<dbReference type="Gene3D" id="3.30.30.10">
    <property type="entry name" value="Knottin, scorpion toxin-like"/>
    <property type="match status" value="1"/>
</dbReference>
<dbReference type="Proteomes" id="UP001652661">
    <property type="component" value="Chromosome 3L"/>
</dbReference>
<dbReference type="GeneID" id="108073928"/>
<dbReference type="FunFam" id="3.30.30.10:FF:000001">
    <property type="entry name" value="Drosomycin 13"/>
    <property type="match status" value="1"/>
</dbReference>
<comment type="subcellular location">
    <subcellularLocation>
        <location evidence="1">Secreted</location>
    </subcellularLocation>
</comment>
<dbReference type="InterPro" id="IPR003614">
    <property type="entry name" value="Knottins"/>
</dbReference>
<feature type="chain" id="PRO_5027862767" evidence="4">
    <location>
        <begin position="27"/>
        <end position="70"/>
    </location>
</feature>
<proteinExistence type="predicted"/>
<evidence type="ECO:0000256" key="3">
    <source>
        <dbReference type="ARBA" id="ARBA00023157"/>
    </source>
</evidence>
<evidence type="ECO:0000259" key="5">
    <source>
        <dbReference type="SMART" id="SM00505"/>
    </source>
</evidence>
<evidence type="ECO:0000256" key="4">
    <source>
        <dbReference type="SAM" id="SignalP"/>
    </source>
</evidence>
<accession>A0A6P4HXW4</accession>
<keyword evidence="3" id="KW-1015">Disulfide bond</keyword>
<evidence type="ECO:0000256" key="1">
    <source>
        <dbReference type="ARBA" id="ARBA00004613"/>
    </source>
</evidence>
<dbReference type="OrthoDB" id="7800919at2759"/>
<evidence type="ECO:0000256" key="2">
    <source>
        <dbReference type="ARBA" id="ARBA00022525"/>
    </source>
</evidence>
<feature type="domain" description="Knottins-like" evidence="5">
    <location>
        <begin position="25"/>
        <end position="70"/>
    </location>
</feature>
<dbReference type="SMART" id="SM00505">
    <property type="entry name" value="Knot1"/>
    <property type="match status" value="1"/>
</dbReference>
<dbReference type="GO" id="GO:0006952">
    <property type="term" value="P:defense response"/>
    <property type="evidence" value="ECO:0007669"/>
    <property type="project" value="InterPro"/>
</dbReference>
<dbReference type="RefSeq" id="XP_017021217.1">
    <property type="nucleotide sequence ID" value="XM_017165728.3"/>
</dbReference>
<reference evidence="7" key="1">
    <citation type="submission" date="2025-08" db="UniProtKB">
        <authorList>
            <consortium name="RefSeq"/>
        </authorList>
    </citation>
    <scope>IDENTIFICATION</scope>
    <source>
        <strain evidence="7">14028-0561.14</strain>
        <tissue evidence="7">Whole fly</tissue>
    </source>
</reference>